<keyword evidence="4 7" id="KW-0812">Transmembrane</keyword>
<organism evidence="9 10">
    <name type="scientific">Sebaldella termitidis (strain ATCC 33386 / NCTC 11300)</name>
    <dbReference type="NCBI Taxonomy" id="526218"/>
    <lineage>
        <taxon>Bacteria</taxon>
        <taxon>Fusobacteriati</taxon>
        <taxon>Fusobacteriota</taxon>
        <taxon>Fusobacteriia</taxon>
        <taxon>Fusobacteriales</taxon>
        <taxon>Leptotrichiaceae</taxon>
        <taxon>Sebaldella</taxon>
    </lineage>
</organism>
<reference evidence="10" key="1">
    <citation type="submission" date="2009-09" db="EMBL/GenBank/DDBJ databases">
        <title>The complete chromosome of Sebaldella termitidis ATCC 33386.</title>
        <authorList>
            <consortium name="US DOE Joint Genome Institute (JGI-PGF)"/>
            <person name="Lucas S."/>
            <person name="Copeland A."/>
            <person name="Lapidus A."/>
            <person name="Glavina del Rio T."/>
            <person name="Dalin E."/>
            <person name="Tice H."/>
            <person name="Bruce D."/>
            <person name="Goodwin L."/>
            <person name="Pitluck S."/>
            <person name="Kyrpides N."/>
            <person name="Mavromatis K."/>
            <person name="Ivanova N."/>
            <person name="Mikhailova N."/>
            <person name="Sims D."/>
            <person name="Meincke L."/>
            <person name="Brettin T."/>
            <person name="Detter J.C."/>
            <person name="Han C."/>
            <person name="Larimer F."/>
            <person name="Land M."/>
            <person name="Hauser L."/>
            <person name="Markowitz V."/>
            <person name="Cheng J.F."/>
            <person name="Hugenholtz P."/>
            <person name="Woyke T."/>
            <person name="Wu D."/>
            <person name="Eisen J.A."/>
        </authorList>
    </citation>
    <scope>NUCLEOTIDE SEQUENCE [LARGE SCALE GENOMIC DNA]</scope>
    <source>
        <strain evidence="10">ATCC 33386 / NCTC 11300</strain>
    </source>
</reference>
<sequence>MNVSLEQIINATWITVYISVFSFILGTLIAFFLGFTLYFTRKDGIYENKKLYVILDIIINFIRSLPFVVLLLLLIPVTRLLVGSAIGPNAVIVSLTFFAAPYIARLVESSLLEIDHGILEVADSLGANTRELIFYFLLPEAASSLIFNLSIAFVSIIGATAVAGTIGGGGLGDLAISFGYNRYDYATLVTAVGIIVILVQLAQFLGKYLSNKAKYL</sequence>
<evidence type="ECO:0000313" key="9">
    <source>
        <dbReference type="EMBL" id="ACZ10366.1"/>
    </source>
</evidence>
<feature type="transmembrane region" description="Helical" evidence="7">
    <location>
        <begin position="186"/>
        <end position="206"/>
    </location>
</feature>
<feature type="transmembrane region" description="Helical" evidence="7">
    <location>
        <begin position="12"/>
        <end position="39"/>
    </location>
</feature>
<evidence type="ECO:0000256" key="6">
    <source>
        <dbReference type="ARBA" id="ARBA00023136"/>
    </source>
</evidence>
<keyword evidence="6 7" id="KW-0472">Membrane</keyword>
<dbReference type="InterPro" id="IPR035906">
    <property type="entry name" value="MetI-like_sf"/>
</dbReference>
<evidence type="ECO:0000313" key="10">
    <source>
        <dbReference type="Proteomes" id="UP000000845"/>
    </source>
</evidence>
<comment type="similarity">
    <text evidence="7">Belongs to the binding-protein-dependent transport system permease family.</text>
</comment>
<dbReference type="CDD" id="cd06261">
    <property type="entry name" value="TM_PBP2"/>
    <property type="match status" value="1"/>
</dbReference>
<dbReference type="GO" id="GO:0005886">
    <property type="term" value="C:plasma membrane"/>
    <property type="evidence" value="ECO:0007669"/>
    <property type="project" value="UniProtKB-SubCell"/>
</dbReference>
<evidence type="ECO:0000256" key="1">
    <source>
        <dbReference type="ARBA" id="ARBA00004651"/>
    </source>
</evidence>
<dbReference type="EMBL" id="CP001739">
    <property type="protein sequence ID" value="ACZ10366.1"/>
    <property type="molecule type" value="Genomic_DNA"/>
</dbReference>
<dbReference type="InterPro" id="IPR051322">
    <property type="entry name" value="AA_ABC_Transporter_Permease"/>
</dbReference>
<keyword evidence="5 7" id="KW-1133">Transmembrane helix</keyword>
<dbReference type="Proteomes" id="UP000000845">
    <property type="component" value="Chromosome"/>
</dbReference>
<dbReference type="PANTHER" id="PTHR30450:SF14">
    <property type="entry name" value="TRANSPORTER, PERMEASE PROTEIN, PUTATIVE-RELATED"/>
    <property type="match status" value="1"/>
</dbReference>
<feature type="transmembrane region" description="Helical" evidence="7">
    <location>
        <begin position="51"/>
        <end position="75"/>
    </location>
</feature>
<comment type="subcellular location">
    <subcellularLocation>
        <location evidence="1 7">Cell membrane</location>
        <topology evidence="1 7">Multi-pass membrane protein</topology>
    </subcellularLocation>
</comment>
<keyword evidence="3" id="KW-1003">Cell membrane</keyword>
<dbReference type="eggNOG" id="COG2011">
    <property type="taxonomic scope" value="Bacteria"/>
</dbReference>
<dbReference type="GO" id="GO:0048473">
    <property type="term" value="P:D-methionine transmembrane transport"/>
    <property type="evidence" value="ECO:0007669"/>
    <property type="project" value="TreeGrafter"/>
</dbReference>
<keyword evidence="10" id="KW-1185">Reference proteome</keyword>
<dbReference type="PANTHER" id="PTHR30450">
    <property type="entry name" value="ABC TRANSPORTER PERMEASE"/>
    <property type="match status" value="1"/>
</dbReference>
<evidence type="ECO:0000256" key="2">
    <source>
        <dbReference type="ARBA" id="ARBA00022448"/>
    </source>
</evidence>
<feature type="transmembrane region" description="Helical" evidence="7">
    <location>
        <begin position="81"/>
        <end position="104"/>
    </location>
</feature>
<dbReference type="PROSITE" id="PS50928">
    <property type="entry name" value="ABC_TM1"/>
    <property type="match status" value="1"/>
</dbReference>
<dbReference type="SUPFAM" id="SSF161098">
    <property type="entry name" value="MetI-like"/>
    <property type="match status" value="1"/>
</dbReference>
<proteinExistence type="inferred from homology"/>
<keyword evidence="2 7" id="KW-0813">Transport</keyword>
<dbReference type="Pfam" id="PF00528">
    <property type="entry name" value="BPD_transp_1"/>
    <property type="match status" value="1"/>
</dbReference>
<accession>D1AQV6</accession>
<feature type="domain" description="ABC transmembrane type-1" evidence="8">
    <location>
        <begin position="12"/>
        <end position="207"/>
    </location>
</feature>
<dbReference type="Gene3D" id="1.10.3720.10">
    <property type="entry name" value="MetI-like"/>
    <property type="match status" value="1"/>
</dbReference>
<dbReference type="AlphaFoldDB" id="D1AQV6"/>
<feature type="transmembrane region" description="Helical" evidence="7">
    <location>
        <begin position="145"/>
        <end position="166"/>
    </location>
</feature>
<name>D1AQV6_SEBTE</name>
<dbReference type="InterPro" id="IPR000515">
    <property type="entry name" value="MetI-like"/>
</dbReference>
<evidence type="ECO:0000256" key="7">
    <source>
        <dbReference type="RuleBase" id="RU363032"/>
    </source>
</evidence>
<protein>
    <submittedName>
        <fullName evidence="9">Binding-protein-dependent transport systems inner membrane component</fullName>
    </submittedName>
</protein>
<dbReference type="KEGG" id="str:Sterm_3532"/>
<evidence type="ECO:0000259" key="8">
    <source>
        <dbReference type="PROSITE" id="PS50928"/>
    </source>
</evidence>
<gene>
    <name evidence="9" type="ordered locus">Sterm_3532</name>
</gene>
<dbReference type="RefSeq" id="WP_012862948.1">
    <property type="nucleotide sequence ID" value="NC_013517.1"/>
</dbReference>
<evidence type="ECO:0000256" key="3">
    <source>
        <dbReference type="ARBA" id="ARBA00022475"/>
    </source>
</evidence>
<dbReference type="STRING" id="526218.Sterm_3532"/>
<dbReference type="HOGENOM" id="CLU_077375_0_1_0"/>
<evidence type="ECO:0000256" key="5">
    <source>
        <dbReference type="ARBA" id="ARBA00022989"/>
    </source>
</evidence>
<evidence type="ECO:0000256" key="4">
    <source>
        <dbReference type="ARBA" id="ARBA00022692"/>
    </source>
</evidence>
<reference evidence="9 10" key="2">
    <citation type="journal article" date="2010" name="Stand. Genomic Sci.">
        <title>Complete genome sequence of Sebaldella termitidis type strain (NCTC 11300).</title>
        <authorList>
            <person name="Harmon-Smith M."/>
            <person name="Celia L."/>
            <person name="Chertkov O."/>
            <person name="Lapidus A."/>
            <person name="Copeland A."/>
            <person name="Glavina Del Rio T."/>
            <person name="Nolan M."/>
            <person name="Lucas S."/>
            <person name="Tice H."/>
            <person name="Cheng J.F."/>
            <person name="Han C."/>
            <person name="Detter J.C."/>
            <person name="Bruce D."/>
            <person name="Goodwin L."/>
            <person name="Pitluck S."/>
            <person name="Pati A."/>
            <person name="Liolios K."/>
            <person name="Ivanova N."/>
            <person name="Mavromatis K."/>
            <person name="Mikhailova N."/>
            <person name="Chen A."/>
            <person name="Palaniappan K."/>
            <person name="Land M."/>
            <person name="Hauser L."/>
            <person name="Chang Y.J."/>
            <person name="Jeffries C.D."/>
            <person name="Brettin T."/>
            <person name="Goker M."/>
            <person name="Beck B."/>
            <person name="Bristow J."/>
            <person name="Eisen J.A."/>
            <person name="Markowitz V."/>
            <person name="Hugenholtz P."/>
            <person name="Kyrpides N.C."/>
            <person name="Klenk H.P."/>
            <person name="Chen F."/>
        </authorList>
    </citation>
    <scope>NUCLEOTIDE SEQUENCE [LARGE SCALE GENOMIC DNA]</scope>
    <source>
        <strain evidence="10">ATCC 33386 / NCTC 11300</strain>
    </source>
</reference>